<evidence type="ECO:0000313" key="3">
    <source>
        <dbReference type="EMBL" id="NMR73697.1"/>
    </source>
</evidence>
<comment type="caution">
    <text evidence="3">The sequence shown here is derived from an EMBL/GenBank/DDBJ whole genome shotgun (WGS) entry which is preliminary data.</text>
</comment>
<evidence type="ECO:0000256" key="1">
    <source>
        <dbReference type="SAM" id="Coils"/>
    </source>
</evidence>
<reference evidence="3 4" key="1">
    <citation type="submission" date="2020-04" db="EMBL/GenBank/DDBJ databases">
        <title>Whole-genome sequencing of Vibrio spp. from China reveals different genetic environments of blaCTX-M-14 among diverse lineages.</title>
        <authorList>
            <person name="Zheng Z."/>
            <person name="Ye L."/>
            <person name="Chen S."/>
        </authorList>
    </citation>
    <scope>NUCLEOTIDE SEQUENCE [LARGE SCALE GENOMIC DNA]</scope>
    <source>
        <strain evidence="3 4">Vb1636</strain>
    </source>
</reference>
<proteinExistence type="predicted"/>
<evidence type="ECO:0000313" key="4">
    <source>
        <dbReference type="Proteomes" id="UP000565155"/>
    </source>
</evidence>
<dbReference type="AlphaFoldDB" id="A0A7Y0MUQ9"/>
<evidence type="ECO:0000256" key="2">
    <source>
        <dbReference type="SAM" id="MobiDB-lite"/>
    </source>
</evidence>
<feature type="coiled-coil region" evidence="1">
    <location>
        <begin position="50"/>
        <end position="109"/>
    </location>
</feature>
<accession>A0A7Y0MUQ9</accession>
<organism evidence="3 4">
    <name type="scientific">Vibrio alginolyticus</name>
    <dbReference type="NCBI Taxonomy" id="663"/>
    <lineage>
        <taxon>Bacteria</taxon>
        <taxon>Pseudomonadati</taxon>
        <taxon>Pseudomonadota</taxon>
        <taxon>Gammaproteobacteria</taxon>
        <taxon>Vibrionales</taxon>
        <taxon>Vibrionaceae</taxon>
        <taxon>Vibrio</taxon>
    </lineage>
</organism>
<keyword evidence="1" id="KW-0175">Coiled coil</keyword>
<dbReference type="EMBL" id="JABCMA010000006">
    <property type="protein sequence ID" value="NMR73697.1"/>
    <property type="molecule type" value="Genomic_DNA"/>
</dbReference>
<dbReference type="RefSeq" id="WP_021454673.1">
    <property type="nucleotide sequence ID" value="NZ_JABCMA010000006.1"/>
</dbReference>
<protein>
    <submittedName>
        <fullName evidence="3">Uncharacterized protein</fullName>
    </submittedName>
</protein>
<sequence>MPQEGELGYYNPNTGRSAAPATTSPTASVKSDNLSNMMVNAYGNPEYIYANLTRKQYEDYLKRFQQYENQLIDLAMTDNLLNKQLDRNNANATKNLEQANINAANATRKYGLGDLRTDQQKRNLEMNNALALASTNNNTRQAINDLQVGLMTGVSSGSRNLINSVGGV</sequence>
<name>A0A7Y0MUQ9_VIBAL</name>
<feature type="region of interest" description="Disordered" evidence="2">
    <location>
        <begin position="1"/>
        <end position="29"/>
    </location>
</feature>
<gene>
    <name evidence="3" type="ORF">HKB35_08730</name>
</gene>
<dbReference type="Proteomes" id="UP000565155">
    <property type="component" value="Unassembled WGS sequence"/>
</dbReference>
<feature type="compositionally biased region" description="Low complexity" evidence="2">
    <location>
        <begin position="17"/>
        <end position="28"/>
    </location>
</feature>